<evidence type="ECO:0000313" key="1">
    <source>
        <dbReference type="EMBL" id="CBX94487.1"/>
    </source>
</evidence>
<sequence length="180" mass="19698">MPEIGAVQGIAVGTKKSTTLGHSRYQRVSVVVALPSVGPERFGGTHPVCEQAQNVYNVVTVAITRPDPHPSFYINAVGGALRCWAHPTRVTLIQYGRLRLIWRVEARAKRPSSRDGGQPWWPTIRKQTLRGGRPRGCNWPLMTSSLSFTHQLHAVSAAQVASYQGLEHSPNAIASSRLVS</sequence>
<keyword evidence="2" id="KW-1185">Reference proteome</keyword>
<dbReference type="InParanoid" id="E4ZT56"/>
<dbReference type="VEuPathDB" id="FungiDB:LEMA_P119780.1"/>
<evidence type="ECO:0000313" key="2">
    <source>
        <dbReference type="Proteomes" id="UP000002668"/>
    </source>
</evidence>
<accession>E4ZT56</accession>
<reference evidence="2" key="1">
    <citation type="journal article" date="2011" name="Nat. Commun.">
        <title>Effector diversification within compartments of the Leptosphaeria maculans genome affected by Repeat-Induced Point mutations.</title>
        <authorList>
            <person name="Rouxel T."/>
            <person name="Grandaubert J."/>
            <person name="Hane J.K."/>
            <person name="Hoede C."/>
            <person name="van de Wouw A.P."/>
            <person name="Couloux A."/>
            <person name="Dominguez V."/>
            <person name="Anthouard V."/>
            <person name="Bally P."/>
            <person name="Bourras S."/>
            <person name="Cozijnsen A.J."/>
            <person name="Ciuffetti L.M."/>
            <person name="Degrave A."/>
            <person name="Dilmaghani A."/>
            <person name="Duret L."/>
            <person name="Fudal I."/>
            <person name="Goodwin S.B."/>
            <person name="Gout L."/>
            <person name="Glaser N."/>
            <person name="Linglin J."/>
            <person name="Kema G.H.J."/>
            <person name="Lapalu N."/>
            <person name="Lawrence C.B."/>
            <person name="May K."/>
            <person name="Meyer M."/>
            <person name="Ollivier B."/>
            <person name="Poulain J."/>
            <person name="Schoch C.L."/>
            <person name="Simon A."/>
            <person name="Spatafora J.W."/>
            <person name="Stachowiak A."/>
            <person name="Turgeon B.G."/>
            <person name="Tyler B.M."/>
            <person name="Vincent D."/>
            <person name="Weissenbach J."/>
            <person name="Amselem J."/>
            <person name="Quesneville H."/>
            <person name="Oliver R.P."/>
            <person name="Wincker P."/>
            <person name="Balesdent M.-H."/>
            <person name="Howlett B.J."/>
        </authorList>
    </citation>
    <scope>NUCLEOTIDE SEQUENCE [LARGE SCALE GENOMIC DNA]</scope>
    <source>
        <strain evidence="2">JN3 / isolate v23.1.3 / race Av1-4-5-6-7-8</strain>
    </source>
</reference>
<dbReference type="AlphaFoldDB" id="E4ZT56"/>
<dbReference type="Proteomes" id="UP000002668">
    <property type="component" value="Genome"/>
</dbReference>
<organism evidence="2">
    <name type="scientific">Leptosphaeria maculans (strain JN3 / isolate v23.1.3 / race Av1-4-5-6-7-8)</name>
    <name type="common">Blackleg fungus</name>
    <name type="synonym">Phoma lingam</name>
    <dbReference type="NCBI Taxonomy" id="985895"/>
    <lineage>
        <taxon>Eukaryota</taxon>
        <taxon>Fungi</taxon>
        <taxon>Dikarya</taxon>
        <taxon>Ascomycota</taxon>
        <taxon>Pezizomycotina</taxon>
        <taxon>Dothideomycetes</taxon>
        <taxon>Pleosporomycetidae</taxon>
        <taxon>Pleosporales</taxon>
        <taxon>Pleosporineae</taxon>
        <taxon>Leptosphaeriaceae</taxon>
        <taxon>Plenodomus</taxon>
        <taxon>Plenodomus lingam/Leptosphaeria maculans species complex</taxon>
    </lineage>
</organism>
<dbReference type="HOGENOM" id="CLU_1496486_0_0_1"/>
<dbReference type="EMBL" id="FP929123">
    <property type="protein sequence ID" value="CBX94487.1"/>
    <property type="molecule type" value="Genomic_DNA"/>
</dbReference>
<protein>
    <submittedName>
        <fullName evidence="1">Predicted protein</fullName>
    </submittedName>
</protein>
<name>E4ZT56_LEPMJ</name>
<gene>
    <name evidence="1" type="ORF">LEMA_P119780.1</name>
</gene>
<proteinExistence type="predicted"/>